<feature type="transmembrane region" description="Helical" evidence="13">
    <location>
        <begin position="328"/>
        <end position="349"/>
    </location>
</feature>
<dbReference type="GO" id="GO:0042910">
    <property type="term" value="F:xenobiotic transmembrane transporter activity"/>
    <property type="evidence" value="ECO:0007669"/>
    <property type="project" value="InterPro"/>
</dbReference>
<feature type="transmembrane region" description="Helical" evidence="13">
    <location>
        <begin position="369"/>
        <end position="389"/>
    </location>
</feature>
<dbReference type="HOGENOM" id="CLU_012893_0_1_9"/>
<evidence type="ECO:0000256" key="13">
    <source>
        <dbReference type="SAM" id="Phobius"/>
    </source>
</evidence>
<dbReference type="GO" id="GO:0006811">
    <property type="term" value="P:monoatomic ion transport"/>
    <property type="evidence" value="ECO:0007669"/>
    <property type="project" value="UniProtKB-KW"/>
</dbReference>
<accession>E7GC16</accession>
<proteinExistence type="inferred from homology"/>
<comment type="caution">
    <text evidence="14">The sequence shown here is derived from an EMBL/GenBank/DDBJ whole genome shotgun (WGS) entry which is preliminary data.</text>
</comment>
<dbReference type="RefSeq" id="WP_008789397.1">
    <property type="nucleotide sequence ID" value="NZ_AKCB01000001.1"/>
</dbReference>
<feature type="transmembrane region" description="Helical" evidence="13">
    <location>
        <begin position="51"/>
        <end position="78"/>
    </location>
</feature>
<sequence length="450" mass="49392">MQNEEKIELFEYIPVSKSVIKLALPMILSSLTVIIYNMADTFFVGMLADPIQNAAITLAAPIMLAFNVISNLLGVGTASMMSRSLDAKDYKTVKQSSAFGFYGTLFSGLLFFIVYTIFKQPIMELMGVQVNTEFATNIYMFWTVTLGALPTILHIVMLNIIRAEGKSVLASAGVAVGCILNIILDPIFVLPWGLNMGASGAGCATFLSNCASCIFYFIILFKKREKMFASISIKDLVLNKKVDYGVCSIGVPASIQTLLNVTSMTILNNFTVIYGATAVAAMSIAQKINSIPLNIALGGSQEIMPLISYTYASKNYKRMKNAVNYTRNVMLIFLILCSSVSFILAKSFVGVFMNSSDISTYGSQLLRGFSLGIPFLCLDYLSVAIFQAVGMGKYAFFFAIARKIILEIPSLIILNSFFPLYGLAYAQFVTEIILSIISIIVLRRLFHNLI</sequence>
<feature type="transmembrane region" description="Helical" evidence="13">
    <location>
        <begin position="198"/>
        <end position="221"/>
    </location>
</feature>
<dbReference type="InterPro" id="IPR002528">
    <property type="entry name" value="MATE_fam"/>
</dbReference>
<reference evidence="14 15" key="1">
    <citation type="submission" date="2010-12" db="EMBL/GenBank/DDBJ databases">
        <title>The Genome Sequence of Coprobacillus sp. strain 29_1.</title>
        <authorList>
            <consortium name="The Broad Institute Genome Sequencing Platform"/>
            <person name="Earl A."/>
            <person name="Ward D."/>
            <person name="Feldgarden M."/>
            <person name="Gevers D."/>
            <person name="Daigneault M."/>
            <person name="Sibley C.D."/>
            <person name="White A."/>
            <person name="Strauss J."/>
            <person name="Allen-Vercoe E."/>
            <person name="Young S.K."/>
            <person name="Zeng Q."/>
            <person name="Gargeya S."/>
            <person name="Fitzgerald M."/>
            <person name="Haas B."/>
            <person name="Abouelleil A."/>
            <person name="Alvarado L."/>
            <person name="Arachchi H.M."/>
            <person name="Berlin A."/>
            <person name="Brown A."/>
            <person name="Chapman S.B."/>
            <person name="Chen Z."/>
            <person name="Dunbar C."/>
            <person name="Freedman E."/>
            <person name="Gearin G."/>
            <person name="Gellesch M."/>
            <person name="Goldberg J."/>
            <person name="Griggs A."/>
            <person name="Gujja S."/>
            <person name="Heilman E."/>
            <person name="Heiman D."/>
            <person name="Howarth C."/>
            <person name="Larson L."/>
            <person name="Lui A."/>
            <person name="MacDonald P.J.P."/>
            <person name="Mehta T."/>
            <person name="Montmayeur A."/>
            <person name="Murphy C."/>
            <person name="Neiman D."/>
            <person name="Pearson M."/>
            <person name="Priest M."/>
            <person name="Roberts A."/>
            <person name="Saif S."/>
            <person name="Shea T."/>
            <person name="Shenoy N."/>
            <person name="Sisk P."/>
            <person name="Stolte C."/>
            <person name="Sykes S."/>
            <person name="White J."/>
            <person name="Yandava C."/>
            <person name="Nusbaum C."/>
            <person name="Birren B."/>
        </authorList>
    </citation>
    <scope>NUCLEOTIDE SEQUENCE [LARGE SCALE GENOMIC DNA]</scope>
    <source>
        <strain evidence="14 15">29_1</strain>
    </source>
</reference>
<evidence type="ECO:0000256" key="12">
    <source>
        <dbReference type="ARBA" id="ARBA00031636"/>
    </source>
</evidence>
<feature type="transmembrane region" description="Helical" evidence="13">
    <location>
        <begin position="20"/>
        <end position="39"/>
    </location>
</feature>
<keyword evidence="10" id="KW-0406">Ion transport</keyword>
<evidence type="ECO:0000313" key="14">
    <source>
        <dbReference type="EMBL" id="EFW04427.1"/>
    </source>
</evidence>
<evidence type="ECO:0000256" key="6">
    <source>
        <dbReference type="ARBA" id="ARBA00022449"/>
    </source>
</evidence>
<dbReference type="Proteomes" id="UP000003157">
    <property type="component" value="Unassembled WGS sequence"/>
</dbReference>
<feature type="transmembrane region" description="Helical" evidence="13">
    <location>
        <begin position="138"/>
        <end position="161"/>
    </location>
</feature>
<dbReference type="STRING" id="100884.GCA_000269565_02423"/>
<dbReference type="OrthoDB" id="9811110at2"/>
<dbReference type="Pfam" id="PF01554">
    <property type="entry name" value="MatE"/>
    <property type="match status" value="2"/>
</dbReference>
<keyword evidence="15" id="KW-1185">Reference proteome</keyword>
<dbReference type="InterPro" id="IPR050222">
    <property type="entry name" value="MATE_MdtK"/>
</dbReference>
<evidence type="ECO:0000256" key="11">
    <source>
        <dbReference type="ARBA" id="ARBA00023136"/>
    </source>
</evidence>
<organism evidence="14 15">
    <name type="scientific">Coprobacillus cateniformis</name>
    <dbReference type="NCBI Taxonomy" id="100884"/>
    <lineage>
        <taxon>Bacteria</taxon>
        <taxon>Bacillati</taxon>
        <taxon>Bacillota</taxon>
        <taxon>Erysipelotrichia</taxon>
        <taxon>Erysipelotrichales</taxon>
        <taxon>Coprobacillaceae</taxon>
        <taxon>Coprobacillus</taxon>
    </lineage>
</organism>
<dbReference type="AlphaFoldDB" id="E7GC16"/>
<keyword evidence="6" id="KW-0050">Antiport</keyword>
<keyword evidence="9 13" id="KW-1133">Transmembrane helix</keyword>
<dbReference type="PANTHER" id="PTHR43298:SF2">
    <property type="entry name" value="FMN_FAD EXPORTER YEEO-RELATED"/>
    <property type="match status" value="1"/>
</dbReference>
<keyword evidence="8 13" id="KW-0812">Transmembrane</keyword>
<evidence type="ECO:0000256" key="8">
    <source>
        <dbReference type="ARBA" id="ARBA00022692"/>
    </source>
</evidence>
<dbReference type="GO" id="GO:0005886">
    <property type="term" value="C:plasma membrane"/>
    <property type="evidence" value="ECO:0007669"/>
    <property type="project" value="UniProtKB-SubCell"/>
</dbReference>
<dbReference type="PIRSF" id="PIRSF006603">
    <property type="entry name" value="DinF"/>
    <property type="match status" value="1"/>
</dbReference>
<feature type="transmembrane region" description="Helical" evidence="13">
    <location>
        <begin position="396"/>
        <end position="418"/>
    </location>
</feature>
<keyword evidence="5" id="KW-0813">Transport</keyword>
<evidence type="ECO:0000256" key="10">
    <source>
        <dbReference type="ARBA" id="ARBA00023065"/>
    </source>
</evidence>
<feature type="transmembrane region" description="Helical" evidence="13">
    <location>
        <begin position="424"/>
        <end position="446"/>
    </location>
</feature>
<comment type="similarity">
    <text evidence="3">Belongs to the multi antimicrobial extrusion (MATE) (TC 2.A.66.1) family.</text>
</comment>
<evidence type="ECO:0000256" key="3">
    <source>
        <dbReference type="ARBA" id="ARBA00010199"/>
    </source>
</evidence>
<protein>
    <recommendedName>
        <fullName evidence="4">Probable multidrug resistance protein NorM</fullName>
    </recommendedName>
    <alternativeName>
        <fullName evidence="12">Multidrug-efflux transporter</fullName>
    </alternativeName>
</protein>
<evidence type="ECO:0000256" key="2">
    <source>
        <dbReference type="ARBA" id="ARBA00004651"/>
    </source>
</evidence>
<dbReference type="GeneID" id="78230241"/>
<name>E7GC16_9FIRM</name>
<comment type="function">
    <text evidence="1">Multidrug efflux pump.</text>
</comment>
<keyword evidence="11 13" id="KW-0472">Membrane</keyword>
<evidence type="ECO:0000256" key="4">
    <source>
        <dbReference type="ARBA" id="ARBA00020268"/>
    </source>
</evidence>
<evidence type="ECO:0000313" key="15">
    <source>
        <dbReference type="Proteomes" id="UP000003157"/>
    </source>
</evidence>
<dbReference type="InterPro" id="IPR048279">
    <property type="entry name" value="MdtK-like"/>
</dbReference>
<evidence type="ECO:0000256" key="5">
    <source>
        <dbReference type="ARBA" id="ARBA00022448"/>
    </source>
</evidence>
<keyword evidence="7" id="KW-1003">Cell membrane</keyword>
<dbReference type="eggNOG" id="COG0534">
    <property type="taxonomic scope" value="Bacteria"/>
</dbReference>
<evidence type="ECO:0000256" key="7">
    <source>
        <dbReference type="ARBA" id="ARBA00022475"/>
    </source>
</evidence>
<comment type="subcellular location">
    <subcellularLocation>
        <location evidence="2">Cell membrane</location>
        <topology evidence="2">Multi-pass membrane protein</topology>
    </subcellularLocation>
</comment>
<evidence type="ECO:0000256" key="1">
    <source>
        <dbReference type="ARBA" id="ARBA00003408"/>
    </source>
</evidence>
<evidence type="ECO:0000256" key="9">
    <source>
        <dbReference type="ARBA" id="ARBA00022989"/>
    </source>
</evidence>
<feature type="transmembrane region" description="Helical" evidence="13">
    <location>
        <begin position="265"/>
        <end position="285"/>
    </location>
</feature>
<feature type="transmembrane region" description="Helical" evidence="13">
    <location>
        <begin position="99"/>
        <end position="118"/>
    </location>
</feature>
<dbReference type="PANTHER" id="PTHR43298">
    <property type="entry name" value="MULTIDRUG RESISTANCE PROTEIN NORM-RELATED"/>
    <property type="match status" value="1"/>
</dbReference>
<dbReference type="EMBL" id="ADKX01000037">
    <property type="protein sequence ID" value="EFW04427.1"/>
    <property type="molecule type" value="Genomic_DNA"/>
</dbReference>
<feature type="transmembrane region" description="Helical" evidence="13">
    <location>
        <begin position="168"/>
        <end position="192"/>
    </location>
</feature>
<dbReference type="GO" id="GO:0015297">
    <property type="term" value="F:antiporter activity"/>
    <property type="evidence" value="ECO:0007669"/>
    <property type="project" value="UniProtKB-KW"/>
</dbReference>
<gene>
    <name evidence="14" type="ORF">HMPREF9488_02307</name>
</gene>